<dbReference type="OrthoDB" id="8903476at2"/>
<reference evidence="1 2" key="1">
    <citation type="submission" date="2018-08" db="EMBL/GenBank/DDBJ databases">
        <authorList>
            <person name="Khan S.A."/>
            <person name="Jeon C.O."/>
            <person name="Chun B.H."/>
            <person name="Jeong S.E."/>
        </authorList>
    </citation>
    <scope>NUCLEOTIDE SEQUENCE [LARGE SCALE GENOMIC DNA]</scope>
    <source>
        <strain evidence="1 2">S-16</strain>
    </source>
</reference>
<dbReference type="Proteomes" id="UP000267464">
    <property type="component" value="Unassembled WGS sequence"/>
</dbReference>
<reference evidence="1 2" key="2">
    <citation type="submission" date="2018-12" db="EMBL/GenBank/DDBJ databases">
        <title>Rhizobacter gummiphilus sp. nov., a rubber-degrading bacterium isolated from the soil of a botanical garden in Japan.</title>
        <authorList>
            <person name="Shunsuke S.S."/>
        </authorList>
    </citation>
    <scope>NUCLEOTIDE SEQUENCE [LARGE SCALE GENOMIC DNA]</scope>
    <source>
        <strain evidence="1 2">S-16</strain>
    </source>
</reference>
<dbReference type="AlphaFoldDB" id="A0A3N7HQH4"/>
<sequence>MEKIAVFVNDAAHARHILQPLLESAEAAHWVLVACPPVFSRHIGRFASKAARVQWRERWAQAAFADLEPLLKTGGGLVETLVARRPLVEVSARLVARLGSLRLLDARRPHLGKTDEPLTAGQPAGASPAWAVPVVITGLSAVLALAD</sequence>
<evidence type="ECO:0000313" key="1">
    <source>
        <dbReference type="EMBL" id="RQP24488.1"/>
    </source>
</evidence>
<evidence type="ECO:0000313" key="2">
    <source>
        <dbReference type="Proteomes" id="UP000267464"/>
    </source>
</evidence>
<name>A0A3N7HQH4_9BURK</name>
<proteinExistence type="predicted"/>
<protein>
    <submittedName>
        <fullName evidence="1">Uncharacterized protein</fullName>
    </submittedName>
</protein>
<organism evidence="1 2">
    <name type="scientific">Piscinibacter terrae</name>
    <dbReference type="NCBI Taxonomy" id="2496871"/>
    <lineage>
        <taxon>Bacteria</taxon>
        <taxon>Pseudomonadati</taxon>
        <taxon>Pseudomonadota</taxon>
        <taxon>Betaproteobacteria</taxon>
        <taxon>Burkholderiales</taxon>
        <taxon>Sphaerotilaceae</taxon>
        <taxon>Piscinibacter</taxon>
    </lineage>
</organism>
<dbReference type="RefSeq" id="WP_124541022.1">
    <property type="nucleotide sequence ID" value="NZ_QUSW01000003.1"/>
</dbReference>
<accession>A0A3N7HQH4</accession>
<comment type="caution">
    <text evidence="1">The sequence shown here is derived from an EMBL/GenBank/DDBJ whole genome shotgun (WGS) entry which is preliminary data.</text>
</comment>
<dbReference type="EMBL" id="QUSW01000003">
    <property type="protein sequence ID" value="RQP24488.1"/>
    <property type="molecule type" value="Genomic_DNA"/>
</dbReference>
<keyword evidence="2" id="KW-1185">Reference proteome</keyword>
<gene>
    <name evidence="1" type="ORF">DZC73_14480</name>
</gene>